<feature type="compositionally biased region" description="Basic residues" evidence="1">
    <location>
        <begin position="12"/>
        <end position="23"/>
    </location>
</feature>
<evidence type="ECO:0000256" key="1">
    <source>
        <dbReference type="SAM" id="MobiDB-lite"/>
    </source>
</evidence>
<dbReference type="Proteomes" id="UP000333828">
    <property type="component" value="Unassembled WGS sequence"/>
</dbReference>
<reference evidence="2 3" key="1">
    <citation type="submission" date="2019-08" db="EMBL/GenBank/DDBJ databases">
        <authorList>
            <person name="Peeters C."/>
        </authorList>
    </citation>
    <scope>NUCLEOTIDE SEQUENCE [LARGE SCALE GENOMIC DNA]</scope>
    <source>
        <strain evidence="2 3">LMG 31115</strain>
    </source>
</reference>
<dbReference type="AlphaFoldDB" id="A0A5E4TSF9"/>
<name>A0A5E4TSF9_9BURK</name>
<accession>A0A5E4TSF9</accession>
<protein>
    <submittedName>
        <fullName evidence="2">Uncharacterized protein</fullName>
    </submittedName>
</protein>
<proteinExistence type="predicted"/>
<sequence>MSDAKDDDTQPPKRKRGKGKRAGAAKPHPVPQALPREGYVVWFLNHGKFLGYAWSESEQEIRRAHVKNAEHAIYFDTFAQAAVVSAKLISPSRVLHSPGPGMSPTVMG</sequence>
<dbReference type="EMBL" id="CABPSI010000002">
    <property type="protein sequence ID" value="VVD89558.1"/>
    <property type="molecule type" value="Genomic_DNA"/>
</dbReference>
<evidence type="ECO:0000313" key="2">
    <source>
        <dbReference type="EMBL" id="VVD89558.1"/>
    </source>
</evidence>
<dbReference type="RefSeq" id="WP_150683569.1">
    <property type="nucleotide sequence ID" value="NZ_CABPSF010000002.1"/>
</dbReference>
<gene>
    <name evidence="2" type="ORF">PIN31115_01522</name>
</gene>
<keyword evidence="3" id="KW-1185">Reference proteome</keyword>
<evidence type="ECO:0000313" key="3">
    <source>
        <dbReference type="Proteomes" id="UP000333828"/>
    </source>
</evidence>
<organism evidence="2 3">
    <name type="scientific">Pandoraea iniqua</name>
    <dbReference type="NCBI Taxonomy" id="2508288"/>
    <lineage>
        <taxon>Bacteria</taxon>
        <taxon>Pseudomonadati</taxon>
        <taxon>Pseudomonadota</taxon>
        <taxon>Betaproteobacteria</taxon>
        <taxon>Burkholderiales</taxon>
        <taxon>Burkholderiaceae</taxon>
        <taxon>Pandoraea</taxon>
    </lineage>
</organism>
<feature type="region of interest" description="Disordered" evidence="1">
    <location>
        <begin position="1"/>
        <end position="32"/>
    </location>
</feature>